<dbReference type="Proteomes" id="UP000569092">
    <property type="component" value="Unassembled WGS sequence"/>
</dbReference>
<evidence type="ECO:0000256" key="1">
    <source>
        <dbReference type="ARBA" id="ARBA00022801"/>
    </source>
</evidence>
<dbReference type="EC" id="3.1.3.3" evidence="3"/>
<dbReference type="SMART" id="SM00331">
    <property type="entry name" value="PP2C_SIG"/>
    <property type="match status" value="1"/>
</dbReference>
<dbReference type="InterPro" id="IPR001932">
    <property type="entry name" value="PPM-type_phosphatase-like_dom"/>
</dbReference>
<keyword evidence="1 3" id="KW-0378">Hydrolase</keyword>
<feature type="domain" description="PPM-type phosphatase" evidence="2">
    <location>
        <begin position="46"/>
        <end position="260"/>
    </location>
</feature>
<protein>
    <submittedName>
        <fullName evidence="3">Sigma-B regulation protein RsbU (Phosphoserine phosphatase)</fullName>
        <ecNumber evidence="3">3.1.3.3</ecNumber>
    </submittedName>
</protein>
<evidence type="ECO:0000313" key="4">
    <source>
        <dbReference type="Proteomes" id="UP000569092"/>
    </source>
</evidence>
<dbReference type="Pfam" id="PF07228">
    <property type="entry name" value="SpoIIE"/>
    <property type="match status" value="1"/>
</dbReference>
<organism evidence="3 4">
    <name type="scientific">Tunturiibacter lichenicola</name>
    <dbReference type="NCBI Taxonomy" id="2051959"/>
    <lineage>
        <taxon>Bacteria</taxon>
        <taxon>Pseudomonadati</taxon>
        <taxon>Acidobacteriota</taxon>
        <taxon>Terriglobia</taxon>
        <taxon>Terriglobales</taxon>
        <taxon>Acidobacteriaceae</taxon>
        <taxon>Tunturiibacter</taxon>
    </lineage>
</organism>
<dbReference type="GO" id="GO:0016791">
    <property type="term" value="F:phosphatase activity"/>
    <property type="evidence" value="ECO:0007669"/>
    <property type="project" value="TreeGrafter"/>
</dbReference>
<dbReference type="InterPro" id="IPR052016">
    <property type="entry name" value="Bact_Sigma-Reg"/>
</dbReference>
<evidence type="ECO:0000259" key="2">
    <source>
        <dbReference type="SMART" id="SM00331"/>
    </source>
</evidence>
<proteinExistence type="predicted"/>
<dbReference type="InterPro" id="IPR036457">
    <property type="entry name" value="PPM-type-like_dom_sf"/>
</dbReference>
<name>A0A7W8JC24_9BACT</name>
<dbReference type="PANTHER" id="PTHR43156:SF2">
    <property type="entry name" value="STAGE II SPORULATION PROTEIN E"/>
    <property type="match status" value="1"/>
</dbReference>
<dbReference type="SUPFAM" id="SSF81606">
    <property type="entry name" value="PP2C-like"/>
    <property type="match status" value="1"/>
</dbReference>
<reference evidence="3 4" key="1">
    <citation type="submission" date="2020-08" db="EMBL/GenBank/DDBJ databases">
        <title>Genomic Encyclopedia of Type Strains, Phase IV (KMG-V): Genome sequencing to study the core and pangenomes of soil and plant-associated prokaryotes.</title>
        <authorList>
            <person name="Whitman W."/>
        </authorList>
    </citation>
    <scope>NUCLEOTIDE SEQUENCE [LARGE SCALE GENOMIC DNA]</scope>
    <source>
        <strain evidence="3 4">M8US30</strain>
    </source>
</reference>
<accession>A0A7W8JC24</accession>
<dbReference type="Gene3D" id="3.60.40.10">
    <property type="entry name" value="PPM-type phosphatase domain"/>
    <property type="match status" value="1"/>
</dbReference>
<comment type="caution">
    <text evidence="3">The sequence shown here is derived from an EMBL/GenBank/DDBJ whole genome shotgun (WGS) entry which is preliminary data.</text>
</comment>
<dbReference type="AlphaFoldDB" id="A0A7W8JC24"/>
<sequence length="265" mass="28538">MLWPDLLRSDGGTVTIAPQIDTGLQAQLELARQVQLRLLPERRCCLSDWEVAFSYESAGFVSGDYVDLIPAGADAFYFALGDVSGKGVAASMLMSHLHATLRTLLPSSRTIEEVVTTASSTFCQSALPAQFATLVLGKADRSGNVELVNAGHNPVLLVEGAEVEVIAAASLPLGMFCSTEFASVKRRVSPESTLFLYSDGITESTDEAGNEFNQNRLAEALLQSRNLLPSAVVETIQRTIVRYTDGAQPSDDRTMLALRRSPKGI</sequence>
<dbReference type="EMBL" id="JACHDZ010000010">
    <property type="protein sequence ID" value="MBB5346198.1"/>
    <property type="molecule type" value="Genomic_DNA"/>
</dbReference>
<dbReference type="PANTHER" id="PTHR43156">
    <property type="entry name" value="STAGE II SPORULATION PROTEIN E-RELATED"/>
    <property type="match status" value="1"/>
</dbReference>
<evidence type="ECO:0000313" key="3">
    <source>
        <dbReference type="EMBL" id="MBB5346198.1"/>
    </source>
</evidence>
<gene>
    <name evidence="3" type="ORF">HDF10_004208</name>
</gene>